<comment type="caution">
    <text evidence="1">The sequence shown here is derived from an EMBL/GenBank/DDBJ whole genome shotgun (WGS) entry which is preliminary data.</text>
</comment>
<dbReference type="Gene3D" id="3.30.420.10">
    <property type="entry name" value="Ribonuclease H-like superfamily/Ribonuclease H"/>
    <property type="match status" value="1"/>
</dbReference>
<gene>
    <name evidence="1" type="ORF">B0T14DRAFT_503346</name>
</gene>
<dbReference type="AlphaFoldDB" id="A0AA40CBB9"/>
<keyword evidence="2" id="KW-1185">Reference proteome</keyword>
<evidence type="ECO:0008006" key="3">
    <source>
        <dbReference type="Google" id="ProtNLM"/>
    </source>
</evidence>
<dbReference type="PANTHER" id="PTHR43040:SF1">
    <property type="entry name" value="RIBONUCLEASE D"/>
    <property type="match status" value="1"/>
</dbReference>
<dbReference type="SUPFAM" id="SSF53098">
    <property type="entry name" value="Ribonuclease H-like"/>
    <property type="match status" value="1"/>
</dbReference>
<dbReference type="PANTHER" id="PTHR43040">
    <property type="entry name" value="RIBONUCLEASE D"/>
    <property type="match status" value="1"/>
</dbReference>
<reference evidence="1" key="1">
    <citation type="submission" date="2023-06" db="EMBL/GenBank/DDBJ databases">
        <title>Genome-scale phylogeny and comparative genomics of the fungal order Sordariales.</title>
        <authorList>
            <consortium name="Lawrence Berkeley National Laboratory"/>
            <person name="Hensen N."/>
            <person name="Bonometti L."/>
            <person name="Westerberg I."/>
            <person name="Brannstrom I.O."/>
            <person name="Guillou S."/>
            <person name="Cros-Aarteil S."/>
            <person name="Calhoun S."/>
            <person name="Haridas S."/>
            <person name="Kuo A."/>
            <person name="Mondo S."/>
            <person name="Pangilinan J."/>
            <person name="Riley R."/>
            <person name="Labutti K."/>
            <person name="Andreopoulos B."/>
            <person name="Lipzen A."/>
            <person name="Chen C."/>
            <person name="Yanf M."/>
            <person name="Daum C."/>
            <person name="Ng V."/>
            <person name="Clum A."/>
            <person name="Steindorff A."/>
            <person name="Ohm R."/>
            <person name="Martin F."/>
            <person name="Silar P."/>
            <person name="Natvig D."/>
            <person name="Lalanne C."/>
            <person name="Gautier V."/>
            <person name="Ament-Velasquez S.L."/>
            <person name="Kruys A."/>
            <person name="Hutchinson M.I."/>
            <person name="Powell A.J."/>
            <person name="Barry K."/>
            <person name="Miller A.N."/>
            <person name="Grigoriev I.V."/>
            <person name="Debuchy R."/>
            <person name="Gladieux P."/>
            <person name="Thoren M.H."/>
            <person name="Johannesson H."/>
        </authorList>
    </citation>
    <scope>NUCLEOTIDE SEQUENCE</scope>
    <source>
        <strain evidence="1">CBS 606.72</strain>
    </source>
</reference>
<dbReference type="GO" id="GO:0003676">
    <property type="term" value="F:nucleic acid binding"/>
    <property type="evidence" value="ECO:0007669"/>
    <property type="project" value="InterPro"/>
</dbReference>
<dbReference type="EMBL" id="JAULSU010000001">
    <property type="protein sequence ID" value="KAK0632122.1"/>
    <property type="molecule type" value="Genomic_DNA"/>
</dbReference>
<protein>
    <recommendedName>
        <fullName evidence="3">3'-5' exonuclease domain-containing protein</fullName>
    </recommendedName>
</protein>
<name>A0AA40CBB9_9PEZI</name>
<dbReference type="InterPro" id="IPR036397">
    <property type="entry name" value="RNaseH_sf"/>
</dbReference>
<sequence length="161" mass="18692">MYQKLLWDTRYDAAALFKIYGVHIRGVFDLQLLEVASRDCGSKTYVSGLDKAIRRDLDGVVTTAEMEGWRKRKAEMKTMMGYPKEREKGLFDVRPMHADMIEYCVGDVDWLPLLHAIYLRRIESWWLGQVVMESVTRVDGAVLGKEEKVSRALSPWGFRRD</sequence>
<dbReference type="Proteomes" id="UP001175000">
    <property type="component" value="Unassembled WGS sequence"/>
</dbReference>
<evidence type="ECO:0000313" key="2">
    <source>
        <dbReference type="Proteomes" id="UP001175000"/>
    </source>
</evidence>
<accession>A0AA40CBB9</accession>
<dbReference type="InterPro" id="IPR012337">
    <property type="entry name" value="RNaseH-like_sf"/>
</dbReference>
<evidence type="ECO:0000313" key="1">
    <source>
        <dbReference type="EMBL" id="KAK0632122.1"/>
    </source>
</evidence>
<organism evidence="1 2">
    <name type="scientific">Immersiella caudata</name>
    <dbReference type="NCBI Taxonomy" id="314043"/>
    <lineage>
        <taxon>Eukaryota</taxon>
        <taxon>Fungi</taxon>
        <taxon>Dikarya</taxon>
        <taxon>Ascomycota</taxon>
        <taxon>Pezizomycotina</taxon>
        <taxon>Sordariomycetes</taxon>
        <taxon>Sordariomycetidae</taxon>
        <taxon>Sordariales</taxon>
        <taxon>Lasiosphaeriaceae</taxon>
        <taxon>Immersiella</taxon>
    </lineage>
</organism>
<proteinExistence type="predicted"/>